<dbReference type="PANTHER" id="PTHR33112:SF12">
    <property type="entry name" value="HETEROKARYON INCOMPATIBILITY DOMAIN-CONTAINING PROTEIN"/>
    <property type="match status" value="1"/>
</dbReference>
<dbReference type="Proteomes" id="UP000078544">
    <property type="component" value="Unassembled WGS sequence"/>
</dbReference>
<comment type="caution">
    <text evidence="2">The sequence shown here is derived from an EMBL/GenBank/DDBJ whole genome shotgun (WGS) entry which is preliminary data.</text>
</comment>
<name>A0A167WW85_9HYPO</name>
<protein>
    <submittedName>
        <fullName evidence="2">Heterokaryon incompatibility</fullName>
    </submittedName>
</protein>
<evidence type="ECO:0000313" key="3">
    <source>
        <dbReference type="Proteomes" id="UP000078544"/>
    </source>
</evidence>
<feature type="domain" description="Heterokaryon incompatibility" evidence="1">
    <location>
        <begin position="255"/>
        <end position="390"/>
    </location>
</feature>
<evidence type="ECO:0000259" key="1">
    <source>
        <dbReference type="Pfam" id="PF06985"/>
    </source>
</evidence>
<accession>A0A167WW85</accession>
<keyword evidence="3" id="KW-1185">Reference proteome</keyword>
<dbReference type="OrthoDB" id="5428863at2759"/>
<gene>
    <name evidence="2" type="ORF">AAL_07648</name>
</gene>
<dbReference type="AlphaFoldDB" id="A0A167WW85"/>
<organism evidence="2 3">
    <name type="scientific">Moelleriella libera RCEF 2490</name>
    <dbReference type="NCBI Taxonomy" id="1081109"/>
    <lineage>
        <taxon>Eukaryota</taxon>
        <taxon>Fungi</taxon>
        <taxon>Dikarya</taxon>
        <taxon>Ascomycota</taxon>
        <taxon>Pezizomycotina</taxon>
        <taxon>Sordariomycetes</taxon>
        <taxon>Hypocreomycetidae</taxon>
        <taxon>Hypocreales</taxon>
        <taxon>Clavicipitaceae</taxon>
        <taxon>Moelleriella</taxon>
    </lineage>
</organism>
<dbReference type="Pfam" id="PF06985">
    <property type="entry name" value="HET"/>
    <property type="match status" value="1"/>
</dbReference>
<dbReference type="PANTHER" id="PTHR33112">
    <property type="entry name" value="DOMAIN PROTEIN, PUTATIVE-RELATED"/>
    <property type="match status" value="1"/>
</dbReference>
<evidence type="ECO:0000313" key="2">
    <source>
        <dbReference type="EMBL" id="KZZ89349.1"/>
    </source>
</evidence>
<proteinExistence type="predicted"/>
<dbReference type="STRING" id="1081109.A0A167WW85"/>
<sequence>MDFASRICLKCRKTGHLPANCANERDWQGARDPFGWFFSPHRIDFVNSQRLATSSICERCQALDIPQMLRNPVPWSSSQEMVRQYEQGSDSIHDLGEVSTTEFLATCPVCMALVALTPSPDALNDHILLLCDYTWNRLAGENGTKLDSPEKRQYAKCLLIALEPRPRGLSFYIRSHRGDALTILDNQITNGETLGGRKIQIQDFNINLCKHWLDNCDKAHGIACEPEFTPELSRIRLIEIESRTVITYPSSPCRYAALSYRWGGTKQTNFQLGDSIGTLPTTIEDAMTCAQKLGFAYFWVDSICIEQTNETHKAEQIDCMWSIYRGSSLTIFALSAPNADTGLPGFRSDQSFQPQIEVDINGTTYVGLMPTLSQYIWSGPWGSRAWTLQEALLSHRCLYISDHQLYYECEVVQNCESLDESRSWAHSITPDMCPDPVHWLTWVMEQNGFGCLRNLLDTPTDRLLHWGQKVTLYSYRDMTEPSDALRAFDGVLQRLQTMYQKGFFWGLPLEDFQWGLLWQSMWPPRRRQGFPTWCWAAWQAGILTPWPADKKNPHRSPVSFRVWTSKGGSLTCIFDAKATYNETDQGAKDTLLTTKQVEQVFNIARFQDVD</sequence>
<dbReference type="InterPro" id="IPR010730">
    <property type="entry name" value="HET"/>
</dbReference>
<dbReference type="EMBL" id="AZGY01000025">
    <property type="protein sequence ID" value="KZZ89349.1"/>
    <property type="molecule type" value="Genomic_DNA"/>
</dbReference>
<reference evidence="2 3" key="1">
    <citation type="journal article" date="2016" name="Genome Biol. Evol.">
        <title>Divergent and convergent evolution of fungal pathogenicity.</title>
        <authorList>
            <person name="Shang Y."/>
            <person name="Xiao G."/>
            <person name="Zheng P."/>
            <person name="Cen K."/>
            <person name="Zhan S."/>
            <person name="Wang C."/>
        </authorList>
    </citation>
    <scope>NUCLEOTIDE SEQUENCE [LARGE SCALE GENOMIC DNA]</scope>
    <source>
        <strain evidence="2 3">RCEF 2490</strain>
    </source>
</reference>